<dbReference type="AlphaFoldDB" id="A0A4R5QBW6"/>
<dbReference type="InterPro" id="IPR043128">
    <property type="entry name" value="Rev_trsase/Diguanyl_cyclase"/>
</dbReference>
<dbReference type="FunFam" id="3.30.70.270:FF:000001">
    <property type="entry name" value="Diguanylate cyclase domain protein"/>
    <property type="match status" value="1"/>
</dbReference>
<reference evidence="2 3" key="1">
    <citation type="journal article" date="2016" name="J. Microbiol.">
        <title>Dankookia rubra gen. nov., sp. nov., an alphaproteobacterium isolated from sediment of a shallow stream.</title>
        <authorList>
            <person name="Kim W.H."/>
            <person name="Kim D.H."/>
            <person name="Kang K."/>
            <person name="Ahn T.Y."/>
        </authorList>
    </citation>
    <scope>NUCLEOTIDE SEQUENCE [LARGE SCALE GENOMIC DNA]</scope>
    <source>
        <strain evidence="2 3">JCM30602</strain>
    </source>
</reference>
<keyword evidence="3" id="KW-1185">Reference proteome</keyword>
<dbReference type="Proteomes" id="UP000295096">
    <property type="component" value="Unassembled WGS sequence"/>
</dbReference>
<dbReference type="Pfam" id="PF01590">
    <property type="entry name" value="GAF"/>
    <property type="match status" value="1"/>
</dbReference>
<dbReference type="SMART" id="SM00267">
    <property type="entry name" value="GGDEF"/>
    <property type="match status" value="1"/>
</dbReference>
<dbReference type="SUPFAM" id="SSF55073">
    <property type="entry name" value="Nucleotide cyclase"/>
    <property type="match status" value="1"/>
</dbReference>
<name>A0A4R5QBW6_9PROT</name>
<evidence type="ECO:0000259" key="1">
    <source>
        <dbReference type="PROSITE" id="PS50887"/>
    </source>
</evidence>
<dbReference type="GO" id="GO:0003824">
    <property type="term" value="F:catalytic activity"/>
    <property type="evidence" value="ECO:0007669"/>
    <property type="project" value="UniProtKB-ARBA"/>
</dbReference>
<sequence length="341" mass="36256">MSPAPLPPNEAERLAALRAYDILDTNPESSFDDLVVLAAALAGCPAAAITLVDAERSWFKARIGLGVPEAQRGDTFCAYAVLQPDRPLLVPNAAEDPRFADFPVVSADPAIRAYAGMPLVSPEGYALGTLCVFDHVARDFDAVQQRSLSSLARAVVTTLELRRAGLRVREMALTDVLTGIANRPAFLDALARAMARQRRDDQPFALLYLDLDGFKRVNDLHGHAAGDAVLREVAGALSACLRREDLAARIGGDEFAAVLVGGDGREIPHVAERVRSTVEERMKAQGRAVTASVGAVSFLAPPTNEAVAIAEADALMYAAKTAGKNRMLHRSIGVAVVAEPA</sequence>
<evidence type="ECO:0000313" key="2">
    <source>
        <dbReference type="EMBL" id="TDH60590.1"/>
    </source>
</evidence>
<dbReference type="InterPro" id="IPR003018">
    <property type="entry name" value="GAF"/>
</dbReference>
<dbReference type="NCBIfam" id="TIGR00254">
    <property type="entry name" value="GGDEF"/>
    <property type="match status" value="1"/>
</dbReference>
<dbReference type="PANTHER" id="PTHR43102:SF2">
    <property type="entry name" value="GAF DOMAIN-CONTAINING PROTEIN"/>
    <property type="match status" value="1"/>
</dbReference>
<dbReference type="PROSITE" id="PS50887">
    <property type="entry name" value="GGDEF"/>
    <property type="match status" value="1"/>
</dbReference>
<dbReference type="RefSeq" id="WP_133290640.1">
    <property type="nucleotide sequence ID" value="NZ_SMSJ01000035.1"/>
</dbReference>
<organism evidence="2 3">
    <name type="scientific">Dankookia rubra</name>
    <dbReference type="NCBI Taxonomy" id="1442381"/>
    <lineage>
        <taxon>Bacteria</taxon>
        <taxon>Pseudomonadati</taxon>
        <taxon>Pseudomonadota</taxon>
        <taxon>Alphaproteobacteria</taxon>
        <taxon>Acetobacterales</taxon>
        <taxon>Roseomonadaceae</taxon>
        <taxon>Dankookia</taxon>
    </lineage>
</organism>
<dbReference type="Pfam" id="PF00990">
    <property type="entry name" value="GGDEF"/>
    <property type="match status" value="1"/>
</dbReference>
<dbReference type="InterPro" id="IPR029016">
    <property type="entry name" value="GAF-like_dom_sf"/>
</dbReference>
<evidence type="ECO:0000313" key="3">
    <source>
        <dbReference type="Proteomes" id="UP000295096"/>
    </source>
</evidence>
<dbReference type="SUPFAM" id="SSF55781">
    <property type="entry name" value="GAF domain-like"/>
    <property type="match status" value="1"/>
</dbReference>
<dbReference type="EMBL" id="SMSJ01000035">
    <property type="protein sequence ID" value="TDH60590.1"/>
    <property type="molecule type" value="Genomic_DNA"/>
</dbReference>
<feature type="domain" description="GGDEF" evidence="1">
    <location>
        <begin position="202"/>
        <end position="332"/>
    </location>
</feature>
<protein>
    <submittedName>
        <fullName evidence="2">Sensor domain-containing diguanylate cyclase</fullName>
    </submittedName>
</protein>
<accession>A0A4R5QBW6</accession>
<dbReference type="PANTHER" id="PTHR43102">
    <property type="entry name" value="SLR1143 PROTEIN"/>
    <property type="match status" value="1"/>
</dbReference>
<dbReference type="CDD" id="cd01949">
    <property type="entry name" value="GGDEF"/>
    <property type="match status" value="1"/>
</dbReference>
<gene>
    <name evidence="2" type="ORF">E2C06_21360</name>
</gene>
<dbReference type="Gene3D" id="3.30.450.40">
    <property type="match status" value="1"/>
</dbReference>
<comment type="caution">
    <text evidence="2">The sequence shown here is derived from an EMBL/GenBank/DDBJ whole genome shotgun (WGS) entry which is preliminary data.</text>
</comment>
<dbReference type="OrthoDB" id="9793210at2"/>
<proteinExistence type="predicted"/>
<dbReference type="SMART" id="SM00065">
    <property type="entry name" value="GAF"/>
    <property type="match status" value="1"/>
</dbReference>
<dbReference type="InterPro" id="IPR029787">
    <property type="entry name" value="Nucleotide_cyclase"/>
</dbReference>
<dbReference type="Gene3D" id="3.30.70.270">
    <property type="match status" value="1"/>
</dbReference>
<dbReference type="InterPro" id="IPR000160">
    <property type="entry name" value="GGDEF_dom"/>
</dbReference>